<dbReference type="GO" id="GO:0016485">
    <property type="term" value="P:protein processing"/>
    <property type="evidence" value="ECO:0007669"/>
    <property type="project" value="InterPro"/>
</dbReference>
<sequence>MNCPRRRPILLRQSHTVSLGVIVAAWLTKLPKWTTWSLLLALAVLSYRGPLRILVDLASYRDDDLPAFIYEARPAVASSRPPLPLPSDIELFDTTRGIRLGLGDFCLLQRSCGQGGYDLMTVHACYLAIISGLRCTLIVLSMGLGADFFFVVLFHMSQISSCLSALFVPKISSQLGSSVPKGNDSAGGCIA</sequence>
<dbReference type="PANTHER" id="PTHR10202:SF26">
    <property type="entry name" value="PRESENILIN"/>
    <property type="match status" value="1"/>
</dbReference>
<proteinExistence type="predicted"/>
<dbReference type="OrthoDB" id="20287at2759"/>
<dbReference type="PANTHER" id="PTHR10202">
    <property type="entry name" value="PRESENILIN"/>
    <property type="match status" value="1"/>
</dbReference>
<dbReference type="GO" id="GO:0006509">
    <property type="term" value="P:membrane protein ectodomain proteolysis"/>
    <property type="evidence" value="ECO:0007669"/>
    <property type="project" value="TreeGrafter"/>
</dbReference>
<dbReference type="InterPro" id="IPR042524">
    <property type="entry name" value="Presenilin_C"/>
</dbReference>
<dbReference type="KEGG" id="pda:103699359"/>
<evidence type="ECO:0000313" key="3">
    <source>
        <dbReference type="RefSeq" id="XP_008779608.1"/>
    </source>
</evidence>
<dbReference type="Proteomes" id="UP000228380">
    <property type="component" value="Unplaced"/>
</dbReference>
<organism evidence="2 3">
    <name type="scientific">Phoenix dactylifera</name>
    <name type="common">Date palm</name>
    <dbReference type="NCBI Taxonomy" id="42345"/>
    <lineage>
        <taxon>Eukaryota</taxon>
        <taxon>Viridiplantae</taxon>
        <taxon>Streptophyta</taxon>
        <taxon>Embryophyta</taxon>
        <taxon>Tracheophyta</taxon>
        <taxon>Spermatophyta</taxon>
        <taxon>Magnoliopsida</taxon>
        <taxon>Liliopsida</taxon>
        <taxon>Arecaceae</taxon>
        <taxon>Coryphoideae</taxon>
        <taxon>Phoeniceae</taxon>
        <taxon>Phoenix</taxon>
    </lineage>
</organism>
<dbReference type="GO" id="GO:0070765">
    <property type="term" value="C:gamma-secretase complex"/>
    <property type="evidence" value="ECO:0007669"/>
    <property type="project" value="TreeGrafter"/>
</dbReference>
<dbReference type="GO" id="GO:0042500">
    <property type="term" value="F:aspartic endopeptidase activity, intramembrane cleaving"/>
    <property type="evidence" value="ECO:0007669"/>
    <property type="project" value="InterPro"/>
</dbReference>
<protein>
    <submittedName>
        <fullName evidence="3">Presenilin-like protein At1g08700</fullName>
    </submittedName>
</protein>
<keyword evidence="2" id="KW-1185">Reference proteome</keyword>
<feature type="transmembrane region" description="Helical" evidence="1">
    <location>
        <begin position="148"/>
        <end position="168"/>
    </location>
</feature>
<gene>
    <name evidence="3" type="primary">LOC103699359</name>
</gene>
<dbReference type="InterPro" id="IPR001108">
    <property type="entry name" value="Peptidase_A22A"/>
</dbReference>
<keyword evidence="1" id="KW-0472">Membrane</keyword>
<evidence type="ECO:0000313" key="2">
    <source>
        <dbReference type="Proteomes" id="UP000228380"/>
    </source>
</evidence>
<evidence type="ECO:0000256" key="1">
    <source>
        <dbReference type="SAM" id="Phobius"/>
    </source>
</evidence>
<keyword evidence="1" id="KW-1133">Transmembrane helix</keyword>
<keyword evidence="1" id="KW-0812">Transmembrane</keyword>
<dbReference type="Gene3D" id="1.10.472.100">
    <property type="entry name" value="Presenilin"/>
    <property type="match status" value="1"/>
</dbReference>
<reference evidence="3" key="1">
    <citation type="submission" date="2025-08" db="UniProtKB">
        <authorList>
            <consortium name="RefSeq"/>
        </authorList>
    </citation>
    <scope>IDENTIFICATION</scope>
    <source>
        <tissue evidence="3">Young leaves</tissue>
    </source>
</reference>
<name>A0A8B7BKJ9_PHODC</name>
<dbReference type="GeneID" id="103699359"/>
<accession>A0A8B7BKJ9</accession>
<dbReference type="RefSeq" id="XP_008779608.1">
    <property type="nucleotide sequence ID" value="XM_008781386.1"/>
</dbReference>
<dbReference type="Pfam" id="PF01080">
    <property type="entry name" value="Presenilin"/>
    <property type="match status" value="2"/>
</dbReference>
<dbReference type="AlphaFoldDB" id="A0A8B7BKJ9"/>